<dbReference type="AlphaFoldDB" id="A0AAN7PR63"/>
<keyword evidence="2" id="KW-1185">Reference proteome</keyword>
<sequence>MRRQVRLLQKMEEEKEINYLESLPPHLMILILDKVREARILKQTLAVSKMFAPLLRWVMDVSISCYWQATILYPAFLLTDNPPPLLGYNDNVDRHQPKHKMIKLVFTSKYFRTYYKAFLQDHSFSCLSGSDNRHYYKVDCLALGRHLKGFENIRSLRVNLTHSGKDTYWINKFRHPGMPKYCKLVEVGGATQLIKSCIVLYADHGLDRTPQSSSALRSYGTLEEKILADIFETLEMLSTAVSIHSTLHHIVLNNPTVKDVVMTDDIRGSWFYAGEDAVTDLRTRARADWPNIYERLRDFCFKLWHVRRLPLPRSGRELRGVSIAILMSRDLASRQRQRSAVGGGPTTNYGEFLRSHFHCTHHEGPDGYGEFLRSYFKCDKARDGSQGMPFFIREAVSEISKVIDHLPCHAERDL</sequence>
<dbReference type="EMBL" id="JAXIOK010000018">
    <property type="protein sequence ID" value="KAK4750350.1"/>
    <property type="molecule type" value="Genomic_DNA"/>
</dbReference>
<gene>
    <name evidence="1" type="ORF">SAY87_027799</name>
</gene>
<dbReference type="PANTHER" id="PTHR31215">
    <property type="entry name" value="OS05G0510400 PROTEIN-RELATED"/>
    <property type="match status" value="1"/>
</dbReference>
<name>A0AAN7PR63_9MYRT</name>
<dbReference type="Proteomes" id="UP001345219">
    <property type="component" value="Chromosome 21"/>
</dbReference>
<organism evidence="1 2">
    <name type="scientific">Trapa incisa</name>
    <dbReference type="NCBI Taxonomy" id="236973"/>
    <lineage>
        <taxon>Eukaryota</taxon>
        <taxon>Viridiplantae</taxon>
        <taxon>Streptophyta</taxon>
        <taxon>Embryophyta</taxon>
        <taxon>Tracheophyta</taxon>
        <taxon>Spermatophyta</taxon>
        <taxon>Magnoliopsida</taxon>
        <taxon>eudicotyledons</taxon>
        <taxon>Gunneridae</taxon>
        <taxon>Pentapetalae</taxon>
        <taxon>rosids</taxon>
        <taxon>malvids</taxon>
        <taxon>Myrtales</taxon>
        <taxon>Lythraceae</taxon>
        <taxon>Trapa</taxon>
    </lineage>
</organism>
<evidence type="ECO:0000313" key="1">
    <source>
        <dbReference type="EMBL" id="KAK4750350.1"/>
    </source>
</evidence>
<evidence type="ECO:0008006" key="3">
    <source>
        <dbReference type="Google" id="ProtNLM"/>
    </source>
</evidence>
<reference evidence="1 2" key="1">
    <citation type="journal article" date="2023" name="Hortic Res">
        <title>Pangenome of water caltrop reveals structural variations and asymmetric subgenome divergence after allopolyploidization.</title>
        <authorList>
            <person name="Zhang X."/>
            <person name="Chen Y."/>
            <person name="Wang L."/>
            <person name="Yuan Y."/>
            <person name="Fang M."/>
            <person name="Shi L."/>
            <person name="Lu R."/>
            <person name="Comes H.P."/>
            <person name="Ma Y."/>
            <person name="Chen Y."/>
            <person name="Huang G."/>
            <person name="Zhou Y."/>
            <person name="Zheng Z."/>
            <person name="Qiu Y."/>
        </authorList>
    </citation>
    <scope>NUCLEOTIDE SEQUENCE [LARGE SCALE GENOMIC DNA]</scope>
    <source>
        <tissue evidence="1">Roots</tissue>
    </source>
</reference>
<protein>
    <recommendedName>
        <fullName evidence="3">F-box domain-containing protein</fullName>
    </recommendedName>
</protein>
<accession>A0AAN7PR63</accession>
<comment type="caution">
    <text evidence="1">The sequence shown here is derived from an EMBL/GenBank/DDBJ whole genome shotgun (WGS) entry which is preliminary data.</text>
</comment>
<evidence type="ECO:0000313" key="2">
    <source>
        <dbReference type="Proteomes" id="UP001345219"/>
    </source>
</evidence>
<proteinExistence type="predicted"/>
<dbReference type="InterPro" id="IPR044809">
    <property type="entry name" value="AUF1-like"/>
</dbReference>